<dbReference type="Proteomes" id="UP001157167">
    <property type="component" value="Unassembled WGS sequence"/>
</dbReference>
<dbReference type="NCBIfam" id="TIGR01764">
    <property type="entry name" value="excise"/>
    <property type="match status" value="1"/>
</dbReference>
<dbReference type="InterPro" id="IPR041657">
    <property type="entry name" value="HTH_17"/>
</dbReference>
<evidence type="ECO:0000259" key="1">
    <source>
        <dbReference type="Pfam" id="PF12728"/>
    </source>
</evidence>
<proteinExistence type="predicted"/>
<accession>A0ABQ6F6S7</accession>
<feature type="domain" description="Helix-turn-helix" evidence="1">
    <location>
        <begin position="12"/>
        <end position="59"/>
    </location>
</feature>
<dbReference type="RefSeq" id="WP_284186706.1">
    <property type="nucleotide sequence ID" value="NZ_BSPX01000005.1"/>
</dbReference>
<sequence length="204" mass="22549">MATDALSAQTCSTREAARLLGISVRTAQLWVEEGRLQAWKTPGGHRRILMGSVGRLLDEQQRAGITRHAPFGVLLLRENPDERQALQQQLEDVLSDCVVIGVGDGFEGLIRMGEMAPRVVITDLGVTGLDFFRMIDALIVHAKDRAMLVVVLVASEADRVGVRQRLPDEVVIVGTPLDGAELTVMVRAFLRNWRRDDERTGEGR</sequence>
<dbReference type="InterPro" id="IPR009061">
    <property type="entry name" value="DNA-bd_dom_put_sf"/>
</dbReference>
<dbReference type="SUPFAM" id="SSF46955">
    <property type="entry name" value="Putative DNA-binding domain"/>
    <property type="match status" value="1"/>
</dbReference>
<dbReference type="SUPFAM" id="SSF52172">
    <property type="entry name" value="CheY-like"/>
    <property type="match status" value="1"/>
</dbReference>
<name>A0ABQ6F6S7_9RHOO</name>
<organism evidence="2 3">
    <name type="scientific">Zoogloea oryzae</name>
    <dbReference type="NCBI Taxonomy" id="310767"/>
    <lineage>
        <taxon>Bacteria</taxon>
        <taxon>Pseudomonadati</taxon>
        <taxon>Pseudomonadota</taxon>
        <taxon>Betaproteobacteria</taxon>
        <taxon>Rhodocyclales</taxon>
        <taxon>Zoogloeaceae</taxon>
        <taxon>Zoogloea</taxon>
    </lineage>
</organism>
<reference evidence="3" key="1">
    <citation type="journal article" date="2019" name="Int. J. Syst. Evol. Microbiol.">
        <title>The Global Catalogue of Microorganisms (GCM) 10K type strain sequencing project: providing services to taxonomists for standard genome sequencing and annotation.</title>
        <authorList>
            <consortium name="The Broad Institute Genomics Platform"/>
            <consortium name="The Broad Institute Genome Sequencing Center for Infectious Disease"/>
            <person name="Wu L."/>
            <person name="Ma J."/>
        </authorList>
    </citation>
    <scope>NUCLEOTIDE SEQUENCE [LARGE SCALE GENOMIC DNA]</scope>
    <source>
        <strain evidence="3">NBRC 102407</strain>
    </source>
</reference>
<dbReference type="Pfam" id="PF12728">
    <property type="entry name" value="HTH_17"/>
    <property type="match status" value="1"/>
</dbReference>
<dbReference type="CDD" id="cd04762">
    <property type="entry name" value="HTH_MerR-trunc"/>
    <property type="match status" value="1"/>
</dbReference>
<dbReference type="InterPro" id="IPR010093">
    <property type="entry name" value="SinI_DNA-bd"/>
</dbReference>
<keyword evidence="3" id="KW-1185">Reference proteome</keyword>
<evidence type="ECO:0000313" key="2">
    <source>
        <dbReference type="EMBL" id="GLT21243.1"/>
    </source>
</evidence>
<protein>
    <recommendedName>
        <fullName evidence="1">Helix-turn-helix domain-containing protein</fullName>
    </recommendedName>
</protein>
<dbReference type="EMBL" id="BSPX01000005">
    <property type="protein sequence ID" value="GLT21243.1"/>
    <property type="molecule type" value="Genomic_DNA"/>
</dbReference>
<dbReference type="Gene3D" id="3.40.50.2300">
    <property type="match status" value="1"/>
</dbReference>
<evidence type="ECO:0000313" key="3">
    <source>
        <dbReference type="Proteomes" id="UP001157167"/>
    </source>
</evidence>
<dbReference type="InterPro" id="IPR011006">
    <property type="entry name" value="CheY-like_superfamily"/>
</dbReference>
<dbReference type="Gene3D" id="1.10.1660.10">
    <property type="match status" value="1"/>
</dbReference>
<comment type="caution">
    <text evidence="2">The sequence shown here is derived from an EMBL/GenBank/DDBJ whole genome shotgun (WGS) entry which is preliminary data.</text>
</comment>
<gene>
    <name evidence="2" type="ORF">GCM10007933_06950</name>
</gene>